<sequence length="915" mass="89998">MMCEELSKEVDELRTELTSWRARQQELRSEHSQFVSRLALHGVQVTEAPVPEVLAVPDVAPAALRPRKTAADEDGEEESDSVGDDAELLAEVGGGSEPAGADEDMMMETEGAEGDDGGGDADRDMVAAEALAFKTEPCSSPPAPVAPSPLPVHQPPSQPYPQPPAQQSQQSAQGQQHAFHGTSEHLQRQPLQDAQQRRNSGGSAGAAGASCAAGGAQHHAHGASCGATASGVAGVRLEPCGVAGSRHGGQLTTFGSSSVAGAGPVAGATYASGSGGYGLSPQEPHAASPLSGAPALAAASGPSAVAMAGTGTAPTPPGSSTGEGSGGGSVVQPVQGAHPVGVAMYPDPPSYFCTVAQQASAALQQLHQQPQQPQQSLQQSALHQRPGSHHHPQLASCPSGLQQPPHVARQLQPHSSQPLLLASSGNSADLQGFASFPPGAGSSFGGGGSSVGRSGIAAAAAMAAATALASGRIGPAELKRVASVPSGGEGAPPKHQLHPPGLRSSGSGGAGSGLLGHSPTRRPELTSDGFGSASPHGGAAQQSYDAGFHQPVHPKQISCGGAVSFGAANVGVLSSGGGGGLAAAAALLEPHQHLHGLASVPWGGFGRAAGSGPAGGSCSLHLQHHPHSFANHHHHHNLVPTAAAGALSAAAAVAEAAAPPVLSSAHKAFAGQGVPYAHGQQQQQLQQASGPGLQPLLLPTNPEDPDAALWSDLCGPFSDLHHRVPGSGGVATGAAGGSGAPMQLDVMGDSVGGFDFGCSRRGSVDSLGSLGRGSAGGSGSGRGDGEEQVRNASAAQDAAAPGPAAVASAAIVGVAIGAAGAGADAPVAVGVVRRTVSGDSADSGRDSKRSGSSDSGRSLTYVQLTEGLHGTSNAMAAPAAGSRLNMDAGGLPNDDLSAYQDGDGGLLLDGWDLGL</sequence>
<feature type="region of interest" description="Disordered" evidence="2">
    <location>
        <begin position="65"/>
        <end position="103"/>
    </location>
</feature>
<dbReference type="Proteomes" id="UP000650467">
    <property type="component" value="Unassembled WGS sequence"/>
</dbReference>
<comment type="caution">
    <text evidence="3">The sequence shown here is derived from an EMBL/GenBank/DDBJ whole genome shotgun (WGS) entry which is preliminary data.</text>
</comment>
<gene>
    <name evidence="3" type="ORF">HXX76_000671</name>
</gene>
<dbReference type="AlphaFoldDB" id="A0A835WFC3"/>
<name>A0A835WFC3_CHLIN</name>
<dbReference type="EMBL" id="JAEHOC010000001">
    <property type="protein sequence ID" value="KAG2446070.1"/>
    <property type="molecule type" value="Genomic_DNA"/>
</dbReference>
<evidence type="ECO:0000256" key="1">
    <source>
        <dbReference type="SAM" id="Coils"/>
    </source>
</evidence>
<feature type="compositionally biased region" description="Pro residues" evidence="2">
    <location>
        <begin position="139"/>
        <end position="164"/>
    </location>
</feature>
<feature type="coiled-coil region" evidence="1">
    <location>
        <begin position="3"/>
        <end position="30"/>
    </location>
</feature>
<dbReference type="OrthoDB" id="551672at2759"/>
<evidence type="ECO:0000313" key="4">
    <source>
        <dbReference type="Proteomes" id="UP000650467"/>
    </source>
</evidence>
<feature type="region of interest" description="Disordered" evidence="2">
    <location>
        <begin position="136"/>
        <end position="210"/>
    </location>
</feature>
<feature type="region of interest" description="Disordered" evidence="2">
    <location>
        <begin position="364"/>
        <end position="424"/>
    </location>
</feature>
<proteinExistence type="predicted"/>
<feature type="compositionally biased region" description="Low complexity" evidence="2">
    <location>
        <begin position="364"/>
        <end position="384"/>
    </location>
</feature>
<feature type="compositionally biased region" description="Gly residues" evidence="2">
    <location>
        <begin position="770"/>
        <end position="782"/>
    </location>
</feature>
<feature type="region of interest" description="Disordered" evidence="2">
    <location>
        <begin position="482"/>
        <end position="544"/>
    </location>
</feature>
<protein>
    <submittedName>
        <fullName evidence="3">Uncharacterized protein</fullName>
    </submittedName>
</protein>
<feature type="compositionally biased region" description="Acidic residues" evidence="2">
    <location>
        <begin position="72"/>
        <end position="88"/>
    </location>
</feature>
<feature type="compositionally biased region" description="Low complexity" evidence="2">
    <location>
        <begin position="410"/>
        <end position="424"/>
    </location>
</feature>
<keyword evidence="4" id="KW-1185">Reference proteome</keyword>
<reference evidence="3" key="1">
    <citation type="journal article" date="2020" name="bioRxiv">
        <title>Comparative genomics of Chlamydomonas.</title>
        <authorList>
            <person name="Craig R.J."/>
            <person name="Hasan A.R."/>
            <person name="Ness R.W."/>
            <person name="Keightley P.D."/>
        </authorList>
    </citation>
    <scope>NUCLEOTIDE SEQUENCE</scope>
    <source>
        <strain evidence="3">SAG 7.73</strain>
    </source>
</reference>
<organism evidence="3 4">
    <name type="scientific">Chlamydomonas incerta</name>
    <dbReference type="NCBI Taxonomy" id="51695"/>
    <lineage>
        <taxon>Eukaryota</taxon>
        <taxon>Viridiplantae</taxon>
        <taxon>Chlorophyta</taxon>
        <taxon>core chlorophytes</taxon>
        <taxon>Chlorophyceae</taxon>
        <taxon>CS clade</taxon>
        <taxon>Chlamydomonadales</taxon>
        <taxon>Chlamydomonadaceae</taxon>
        <taxon>Chlamydomonas</taxon>
    </lineage>
</organism>
<accession>A0A835WFC3</accession>
<keyword evidence="1" id="KW-0175">Coiled coil</keyword>
<feature type="compositionally biased region" description="Low complexity" evidence="2">
    <location>
        <begin position="305"/>
        <end position="320"/>
    </location>
</feature>
<feature type="region of interest" description="Disordered" evidence="2">
    <location>
        <begin position="837"/>
        <end position="858"/>
    </location>
</feature>
<feature type="region of interest" description="Disordered" evidence="2">
    <location>
        <begin position="305"/>
        <end position="334"/>
    </location>
</feature>
<feature type="compositionally biased region" description="Polar residues" evidence="2">
    <location>
        <begin position="189"/>
        <end position="199"/>
    </location>
</feature>
<evidence type="ECO:0000313" key="3">
    <source>
        <dbReference type="EMBL" id="KAG2446070.1"/>
    </source>
</evidence>
<feature type="compositionally biased region" description="Basic and acidic residues" evidence="2">
    <location>
        <begin position="842"/>
        <end position="851"/>
    </location>
</feature>
<feature type="region of interest" description="Disordered" evidence="2">
    <location>
        <begin position="765"/>
        <end position="796"/>
    </location>
</feature>
<evidence type="ECO:0000256" key="2">
    <source>
        <dbReference type="SAM" id="MobiDB-lite"/>
    </source>
</evidence>
<feature type="compositionally biased region" description="Low complexity" evidence="2">
    <location>
        <begin position="165"/>
        <end position="178"/>
    </location>
</feature>